<accession>A0A195EVK4</accession>
<sequence length="61" mass="6643">MGGTAGAADGKGASFGNDEDVAHPSREVRRTIIESFVTPRTPRSEIRGRFRLRNEAMIKGL</sequence>
<proteinExistence type="predicted"/>
<evidence type="ECO:0000313" key="2">
    <source>
        <dbReference type="EMBL" id="KYN31919.1"/>
    </source>
</evidence>
<keyword evidence="3" id="KW-1185">Reference proteome</keyword>
<gene>
    <name evidence="2" type="ORF">ALC56_13672</name>
</gene>
<name>A0A195EVK4_9HYME</name>
<dbReference type="Proteomes" id="UP000078541">
    <property type="component" value="Unassembled WGS sequence"/>
</dbReference>
<dbReference type="EMBL" id="KQ981958">
    <property type="protein sequence ID" value="KYN31919.1"/>
    <property type="molecule type" value="Genomic_DNA"/>
</dbReference>
<protein>
    <submittedName>
        <fullName evidence="2">Uncharacterized protein</fullName>
    </submittedName>
</protein>
<feature type="region of interest" description="Disordered" evidence="1">
    <location>
        <begin position="1"/>
        <end position="26"/>
    </location>
</feature>
<feature type="compositionally biased region" description="Low complexity" evidence="1">
    <location>
        <begin position="1"/>
        <end position="12"/>
    </location>
</feature>
<organism evidence="2 3">
    <name type="scientific">Trachymyrmex septentrionalis</name>
    <dbReference type="NCBI Taxonomy" id="34720"/>
    <lineage>
        <taxon>Eukaryota</taxon>
        <taxon>Metazoa</taxon>
        <taxon>Ecdysozoa</taxon>
        <taxon>Arthropoda</taxon>
        <taxon>Hexapoda</taxon>
        <taxon>Insecta</taxon>
        <taxon>Pterygota</taxon>
        <taxon>Neoptera</taxon>
        <taxon>Endopterygota</taxon>
        <taxon>Hymenoptera</taxon>
        <taxon>Apocrita</taxon>
        <taxon>Aculeata</taxon>
        <taxon>Formicoidea</taxon>
        <taxon>Formicidae</taxon>
        <taxon>Myrmicinae</taxon>
        <taxon>Trachymyrmex</taxon>
    </lineage>
</organism>
<dbReference type="AlphaFoldDB" id="A0A195EVK4"/>
<reference evidence="2 3" key="1">
    <citation type="submission" date="2016-03" db="EMBL/GenBank/DDBJ databases">
        <title>Trachymyrmex septentrionalis WGS genome.</title>
        <authorList>
            <person name="Nygaard S."/>
            <person name="Hu H."/>
            <person name="Boomsma J."/>
            <person name="Zhang G."/>
        </authorList>
    </citation>
    <scope>NUCLEOTIDE SEQUENCE [LARGE SCALE GENOMIC DNA]</scope>
    <source>
        <strain evidence="2">Tsep2-gDNA-1</strain>
        <tissue evidence="2">Whole body</tissue>
    </source>
</reference>
<evidence type="ECO:0000256" key="1">
    <source>
        <dbReference type="SAM" id="MobiDB-lite"/>
    </source>
</evidence>
<evidence type="ECO:0000313" key="3">
    <source>
        <dbReference type="Proteomes" id="UP000078541"/>
    </source>
</evidence>